<dbReference type="SUPFAM" id="SSF57667">
    <property type="entry name" value="beta-beta-alpha zinc fingers"/>
    <property type="match status" value="1"/>
</dbReference>
<dbReference type="Pfam" id="PF00096">
    <property type="entry name" value="zf-C2H2"/>
    <property type="match status" value="2"/>
</dbReference>
<dbReference type="Proteomes" id="UP000027265">
    <property type="component" value="Unassembled WGS sequence"/>
</dbReference>
<evidence type="ECO:0000256" key="1">
    <source>
        <dbReference type="ARBA" id="ARBA00022723"/>
    </source>
</evidence>
<dbReference type="GO" id="GO:0008270">
    <property type="term" value="F:zinc ion binding"/>
    <property type="evidence" value="ECO:0007669"/>
    <property type="project" value="UniProtKB-KW"/>
</dbReference>
<keyword evidence="1" id="KW-0479">Metal-binding</keyword>
<dbReference type="EMBL" id="KL197729">
    <property type="protein sequence ID" value="KDQ54367.1"/>
    <property type="molecule type" value="Genomic_DNA"/>
</dbReference>
<accession>A0A067PSU0</accession>
<evidence type="ECO:0000313" key="7">
    <source>
        <dbReference type="Proteomes" id="UP000027265"/>
    </source>
</evidence>
<feature type="domain" description="C2H2-type" evidence="5">
    <location>
        <begin position="203"/>
        <end position="226"/>
    </location>
</feature>
<dbReference type="AlphaFoldDB" id="A0A067PSU0"/>
<dbReference type="PROSITE" id="PS00028">
    <property type="entry name" value="ZINC_FINGER_C2H2_1"/>
    <property type="match status" value="2"/>
</dbReference>
<evidence type="ECO:0000256" key="4">
    <source>
        <dbReference type="PROSITE-ProRule" id="PRU00042"/>
    </source>
</evidence>
<dbReference type="GO" id="GO:0000981">
    <property type="term" value="F:DNA-binding transcription factor activity, RNA polymerase II-specific"/>
    <property type="evidence" value="ECO:0007669"/>
    <property type="project" value="TreeGrafter"/>
</dbReference>
<feature type="domain" description="C2H2-type" evidence="5">
    <location>
        <begin position="175"/>
        <end position="202"/>
    </location>
</feature>
<dbReference type="STRING" id="933084.A0A067PSU0"/>
<dbReference type="InterPro" id="IPR013087">
    <property type="entry name" value="Znf_C2H2_type"/>
</dbReference>
<evidence type="ECO:0000256" key="2">
    <source>
        <dbReference type="ARBA" id="ARBA00022771"/>
    </source>
</evidence>
<keyword evidence="7" id="KW-1185">Reference proteome</keyword>
<evidence type="ECO:0000256" key="3">
    <source>
        <dbReference type="ARBA" id="ARBA00022833"/>
    </source>
</evidence>
<dbReference type="Gene3D" id="3.30.160.60">
    <property type="entry name" value="Classic Zinc Finger"/>
    <property type="match status" value="2"/>
</dbReference>
<evidence type="ECO:0000259" key="5">
    <source>
        <dbReference type="PROSITE" id="PS50157"/>
    </source>
</evidence>
<dbReference type="InterPro" id="IPR036236">
    <property type="entry name" value="Znf_C2H2_sf"/>
</dbReference>
<dbReference type="GO" id="GO:0000978">
    <property type="term" value="F:RNA polymerase II cis-regulatory region sequence-specific DNA binding"/>
    <property type="evidence" value="ECO:0007669"/>
    <property type="project" value="TreeGrafter"/>
</dbReference>
<evidence type="ECO:0000313" key="6">
    <source>
        <dbReference type="EMBL" id="KDQ54367.1"/>
    </source>
</evidence>
<keyword evidence="2 4" id="KW-0863">Zinc-finger</keyword>
<protein>
    <recommendedName>
        <fullName evidence="5">C2H2-type domain-containing protein</fullName>
    </recommendedName>
</protein>
<organism evidence="6 7">
    <name type="scientific">Jaapia argillacea MUCL 33604</name>
    <dbReference type="NCBI Taxonomy" id="933084"/>
    <lineage>
        <taxon>Eukaryota</taxon>
        <taxon>Fungi</taxon>
        <taxon>Dikarya</taxon>
        <taxon>Basidiomycota</taxon>
        <taxon>Agaricomycotina</taxon>
        <taxon>Agaricomycetes</taxon>
        <taxon>Agaricomycetidae</taxon>
        <taxon>Jaapiales</taxon>
        <taxon>Jaapiaceae</taxon>
        <taxon>Jaapia</taxon>
    </lineage>
</organism>
<dbReference type="SMART" id="SM00355">
    <property type="entry name" value="ZnF_C2H2"/>
    <property type="match status" value="2"/>
</dbReference>
<name>A0A067PSU0_9AGAM</name>
<gene>
    <name evidence="6" type="ORF">JAAARDRAFT_406277</name>
</gene>
<dbReference type="PANTHER" id="PTHR23235">
    <property type="entry name" value="KRUEPPEL-LIKE TRANSCRIPTION FACTOR"/>
    <property type="match status" value="1"/>
</dbReference>
<proteinExistence type="predicted"/>
<sequence length="226" mass="24795">MSQNQKPDWMENISMPPEDASLEYMYLIDSFYGVPALPFTVYPPDSGRYPTGARHSSAPSEVISSLTTSLPYRTHFSNPYTNSQPTHLSPADPSLQTYASQIAPEDLGLPARRAVANGGAYGIYSHPDPPSNIISNPFAPPCASSPSVRRLNVASSAMVEASKARRKGPNKLGSFHCPSCDQDFTRGSNLTAHLRVHRNERPFCCNVCGCTFTTRSVLNRHIKKLH</sequence>
<reference evidence="7" key="1">
    <citation type="journal article" date="2014" name="Proc. Natl. Acad. Sci. U.S.A.">
        <title>Extensive sampling of basidiomycete genomes demonstrates inadequacy of the white-rot/brown-rot paradigm for wood decay fungi.</title>
        <authorList>
            <person name="Riley R."/>
            <person name="Salamov A.A."/>
            <person name="Brown D.W."/>
            <person name="Nagy L.G."/>
            <person name="Floudas D."/>
            <person name="Held B.W."/>
            <person name="Levasseur A."/>
            <person name="Lombard V."/>
            <person name="Morin E."/>
            <person name="Otillar R."/>
            <person name="Lindquist E.A."/>
            <person name="Sun H."/>
            <person name="LaButti K.M."/>
            <person name="Schmutz J."/>
            <person name="Jabbour D."/>
            <person name="Luo H."/>
            <person name="Baker S.E."/>
            <person name="Pisabarro A.G."/>
            <person name="Walton J.D."/>
            <person name="Blanchette R.A."/>
            <person name="Henrissat B."/>
            <person name="Martin F."/>
            <person name="Cullen D."/>
            <person name="Hibbett D.S."/>
            <person name="Grigoriev I.V."/>
        </authorList>
    </citation>
    <scope>NUCLEOTIDE SEQUENCE [LARGE SCALE GENOMIC DNA]</scope>
    <source>
        <strain evidence="7">MUCL 33604</strain>
    </source>
</reference>
<dbReference type="InParanoid" id="A0A067PSU0"/>
<dbReference type="OrthoDB" id="3437960at2759"/>
<dbReference type="HOGENOM" id="CLU_1224927_0_0_1"/>
<dbReference type="PROSITE" id="PS50157">
    <property type="entry name" value="ZINC_FINGER_C2H2_2"/>
    <property type="match status" value="2"/>
</dbReference>
<keyword evidence="3" id="KW-0862">Zinc</keyword>
<dbReference type="PANTHER" id="PTHR23235:SF120">
    <property type="entry name" value="KRUPPEL-LIKE FACTOR 15"/>
    <property type="match status" value="1"/>
</dbReference>